<proteinExistence type="predicted"/>
<keyword evidence="1" id="KW-1133">Transmembrane helix</keyword>
<keyword evidence="1" id="KW-0812">Transmembrane</keyword>
<dbReference type="InterPro" id="IPR012429">
    <property type="entry name" value="HGSNAT_cat"/>
</dbReference>
<keyword evidence="4" id="KW-1185">Reference proteome</keyword>
<evidence type="ECO:0000256" key="1">
    <source>
        <dbReference type="SAM" id="Phobius"/>
    </source>
</evidence>
<protein>
    <submittedName>
        <fullName evidence="3">Putative membrane protein</fullName>
    </submittedName>
</protein>
<feature type="transmembrane region" description="Helical" evidence="1">
    <location>
        <begin position="182"/>
        <end position="203"/>
    </location>
</feature>
<feature type="transmembrane region" description="Helical" evidence="1">
    <location>
        <begin position="80"/>
        <end position="100"/>
    </location>
</feature>
<evidence type="ECO:0000259" key="2">
    <source>
        <dbReference type="Pfam" id="PF07786"/>
    </source>
</evidence>
<dbReference type="EMBL" id="JACCAB010000001">
    <property type="protein sequence ID" value="NYG07397.1"/>
    <property type="molecule type" value="Genomic_DNA"/>
</dbReference>
<name>A0A852WDP8_9MICO</name>
<evidence type="ECO:0000313" key="3">
    <source>
        <dbReference type="EMBL" id="NYG07397.1"/>
    </source>
</evidence>
<dbReference type="Proteomes" id="UP000573599">
    <property type="component" value="Unassembled WGS sequence"/>
</dbReference>
<comment type="caution">
    <text evidence="3">The sequence shown here is derived from an EMBL/GenBank/DDBJ whole genome shotgun (WGS) entry which is preliminary data.</text>
</comment>
<dbReference type="Pfam" id="PF07786">
    <property type="entry name" value="HGSNAT_cat"/>
    <property type="match status" value="1"/>
</dbReference>
<feature type="transmembrane region" description="Helical" evidence="1">
    <location>
        <begin position="54"/>
        <end position="74"/>
    </location>
</feature>
<accession>A0A852WDP8</accession>
<sequence>MIAHHTLAKTIHGHVPWPQSLATGRSSGLFAVLAGTSIAIMTRRSTLERQSGRGRLEISIFVRALAIAAIGLVLEKLHDPGVGVILPYYGVLFMLGIPFLRLRARQLLAAALVADLVLPFVSALVRPHLPSTASVPLHDLTPFQLAVNLGLNGDFPALPWLGFLLAGMALGRVALDRPRTAWWLVATGSALAVAAATVSDLLLRIPSARTALLQSWPDARPGATWHDLAAALPAGFGGTTPTGSLWWLAVHAPHTATPFDLMQTTGCAVAVIGGCLLAARHRPRVWQVVFGAGAMSLTSYSLHLVLLRTDVWPDIGTTNFWSEAAVVLTVGAGFALLRWRGPLERIVSFLTGLASGFPHPQMSRIRSR</sequence>
<gene>
    <name evidence="3" type="ORF">BJ986_001884</name>
</gene>
<feature type="transmembrane region" description="Helical" evidence="1">
    <location>
        <begin position="107"/>
        <end position="125"/>
    </location>
</feature>
<feature type="transmembrane region" description="Helical" evidence="1">
    <location>
        <begin position="261"/>
        <end position="279"/>
    </location>
</feature>
<feature type="domain" description="Heparan-alpha-glucosaminide N-acetyltransferase catalytic" evidence="2">
    <location>
        <begin position="26"/>
        <end position="180"/>
    </location>
</feature>
<dbReference type="AlphaFoldDB" id="A0A852WDP8"/>
<organism evidence="3 4">
    <name type="scientific">Pedococcus badiiscoriae</name>
    <dbReference type="NCBI Taxonomy" id="642776"/>
    <lineage>
        <taxon>Bacteria</taxon>
        <taxon>Bacillati</taxon>
        <taxon>Actinomycetota</taxon>
        <taxon>Actinomycetes</taxon>
        <taxon>Micrococcales</taxon>
        <taxon>Intrasporangiaceae</taxon>
        <taxon>Pedococcus</taxon>
    </lineage>
</organism>
<feature type="transmembrane region" description="Helical" evidence="1">
    <location>
        <begin position="157"/>
        <end position="175"/>
    </location>
</feature>
<feature type="transmembrane region" description="Helical" evidence="1">
    <location>
        <begin position="286"/>
        <end position="307"/>
    </location>
</feature>
<keyword evidence="1" id="KW-0472">Membrane</keyword>
<feature type="transmembrane region" description="Helical" evidence="1">
    <location>
        <begin position="319"/>
        <end position="337"/>
    </location>
</feature>
<reference evidence="3 4" key="1">
    <citation type="submission" date="2020-07" db="EMBL/GenBank/DDBJ databases">
        <title>Sequencing the genomes of 1000 actinobacteria strains.</title>
        <authorList>
            <person name="Klenk H.-P."/>
        </authorList>
    </citation>
    <scope>NUCLEOTIDE SEQUENCE [LARGE SCALE GENOMIC DNA]</scope>
    <source>
        <strain evidence="3 4">DSM 23987</strain>
    </source>
</reference>
<evidence type="ECO:0000313" key="4">
    <source>
        <dbReference type="Proteomes" id="UP000573599"/>
    </source>
</evidence>